<organism evidence="1 2">
    <name type="scientific">Phytophthora fragariaefolia</name>
    <dbReference type="NCBI Taxonomy" id="1490495"/>
    <lineage>
        <taxon>Eukaryota</taxon>
        <taxon>Sar</taxon>
        <taxon>Stramenopiles</taxon>
        <taxon>Oomycota</taxon>
        <taxon>Peronosporomycetes</taxon>
        <taxon>Peronosporales</taxon>
        <taxon>Peronosporaceae</taxon>
        <taxon>Phytophthora</taxon>
    </lineage>
</organism>
<dbReference type="EMBL" id="BSXT01007774">
    <property type="protein sequence ID" value="GMF64211.1"/>
    <property type="molecule type" value="Genomic_DNA"/>
</dbReference>
<gene>
    <name evidence="1" type="ORF">Pfra01_002808200</name>
</gene>
<evidence type="ECO:0000313" key="2">
    <source>
        <dbReference type="Proteomes" id="UP001165121"/>
    </source>
</evidence>
<comment type="caution">
    <text evidence="1">The sequence shown here is derived from an EMBL/GenBank/DDBJ whole genome shotgun (WGS) entry which is preliminary data.</text>
</comment>
<reference evidence="1" key="1">
    <citation type="submission" date="2023-04" db="EMBL/GenBank/DDBJ databases">
        <title>Phytophthora fragariaefolia NBRC 109709.</title>
        <authorList>
            <person name="Ichikawa N."/>
            <person name="Sato H."/>
            <person name="Tonouchi N."/>
        </authorList>
    </citation>
    <scope>NUCLEOTIDE SEQUENCE</scope>
    <source>
        <strain evidence="1">NBRC 109709</strain>
    </source>
</reference>
<dbReference type="OrthoDB" id="139546at2759"/>
<dbReference type="AlphaFoldDB" id="A0A9W6YCV9"/>
<keyword evidence="2" id="KW-1185">Reference proteome</keyword>
<evidence type="ECO:0000313" key="1">
    <source>
        <dbReference type="EMBL" id="GMF64211.1"/>
    </source>
</evidence>
<sequence length="224" mass="25484">MDRSSLVRIHLLQRRGRGRVGREDVKLERSPGWNPVRAERSRFCIYAYVEKQSKAVVNKVIDNTCDLEKESATAIANLHQTDEYSRSEVKMILDIASGESRGYWKYHVPDKKFKQAKAVGKINNAKPTLLFDSGAEVSILHLCHFKVVLVQFNLAKYNDGNSNVIFKFLVSSQSGTSKVQTDYDWMRRPRAHGPAIENDWRASRTRAPALRVLSLCNSPRLAHA</sequence>
<protein>
    <submittedName>
        <fullName evidence="1">Unnamed protein product</fullName>
    </submittedName>
</protein>
<proteinExistence type="predicted"/>
<dbReference type="Proteomes" id="UP001165121">
    <property type="component" value="Unassembled WGS sequence"/>
</dbReference>
<accession>A0A9W6YCV9</accession>
<name>A0A9W6YCV9_9STRA</name>